<keyword evidence="10 14" id="KW-0408">Iron</keyword>
<dbReference type="Pfam" id="PF13237">
    <property type="entry name" value="Fer4_10"/>
    <property type="match status" value="1"/>
</dbReference>
<keyword evidence="5 14" id="KW-0813">Transport</keyword>
<gene>
    <name evidence="17" type="primary">iorA</name>
    <name evidence="17" type="ORF">ENF18_00280</name>
</gene>
<feature type="binding site" evidence="15">
    <location>
        <position position="572"/>
    </location>
    <ligand>
        <name>[4Fe-4S] cluster</name>
        <dbReference type="ChEBI" id="CHEBI:49883"/>
        <label>1</label>
    </ligand>
</feature>
<dbReference type="GO" id="GO:0051539">
    <property type="term" value="F:4 iron, 4 sulfur cluster binding"/>
    <property type="evidence" value="ECO:0007669"/>
    <property type="project" value="UniProtKB-UniRule"/>
</dbReference>
<dbReference type="GO" id="GO:0030976">
    <property type="term" value="F:thiamine pyrophosphate binding"/>
    <property type="evidence" value="ECO:0007669"/>
    <property type="project" value="InterPro"/>
</dbReference>
<dbReference type="SUPFAM" id="SSF52518">
    <property type="entry name" value="Thiamin diphosphate-binding fold (THDP-binding)"/>
    <property type="match status" value="2"/>
</dbReference>
<dbReference type="PROSITE" id="PS00198">
    <property type="entry name" value="4FE4S_FER_1"/>
    <property type="match status" value="1"/>
</dbReference>
<dbReference type="CDD" id="cd02008">
    <property type="entry name" value="TPP_IOR_alpha"/>
    <property type="match status" value="1"/>
</dbReference>
<dbReference type="InterPro" id="IPR045025">
    <property type="entry name" value="HACL1-like"/>
</dbReference>
<dbReference type="PANTHER" id="PTHR43710:SF5">
    <property type="entry name" value="INDOLEPYRUVATE FERREDOXIN OXIDOREDUCTASE ALPHA SUBUNIT"/>
    <property type="match status" value="1"/>
</dbReference>
<dbReference type="GO" id="GO:0046872">
    <property type="term" value="F:metal ion binding"/>
    <property type="evidence" value="ECO:0007669"/>
    <property type="project" value="UniProtKB-UniRule"/>
</dbReference>
<keyword evidence="9 14" id="KW-0560">Oxidoreductase</keyword>
<comment type="function">
    <text evidence="1 14">Catalyzes the ferredoxin-dependent oxidative decarboxylation of arylpyruvates.</text>
</comment>
<evidence type="ECO:0000256" key="4">
    <source>
        <dbReference type="ARBA" id="ARBA00017710"/>
    </source>
</evidence>
<dbReference type="InterPro" id="IPR017896">
    <property type="entry name" value="4Fe4S_Fe-S-bd"/>
</dbReference>
<comment type="caution">
    <text evidence="17">The sequence shown here is derived from an EMBL/GenBank/DDBJ whole genome shotgun (WGS) entry which is preliminary data.</text>
</comment>
<accession>A0A7C0Z8P7</accession>
<evidence type="ECO:0000256" key="6">
    <source>
        <dbReference type="ARBA" id="ARBA00022485"/>
    </source>
</evidence>
<evidence type="ECO:0000256" key="15">
    <source>
        <dbReference type="PIRSR" id="PIRSR006439-50"/>
    </source>
</evidence>
<protein>
    <recommendedName>
        <fullName evidence="4 14">Indolepyruvate oxidoreductase subunit IorA</fullName>
        <shortName evidence="14">IOR</shortName>
        <ecNumber evidence="3 14">1.2.7.8</ecNumber>
    </recommendedName>
    <alternativeName>
        <fullName evidence="12 14">Indolepyruvate ferredoxin oxidoreductase subunit alpha</fullName>
    </alternativeName>
</protein>
<dbReference type="Pfam" id="PF02775">
    <property type="entry name" value="TPP_enzyme_C"/>
    <property type="match status" value="1"/>
</dbReference>
<feature type="binding site" evidence="15">
    <location>
        <position position="538"/>
    </location>
    <ligand>
        <name>[4Fe-4S] cluster</name>
        <dbReference type="ChEBI" id="CHEBI:49883"/>
        <label>1</label>
    </ligand>
</feature>
<dbReference type="SUPFAM" id="SSF52922">
    <property type="entry name" value="TK C-terminal domain-like"/>
    <property type="match status" value="1"/>
</dbReference>
<evidence type="ECO:0000256" key="12">
    <source>
        <dbReference type="ARBA" id="ARBA00030514"/>
    </source>
</evidence>
<dbReference type="Gene3D" id="3.40.50.970">
    <property type="match status" value="2"/>
</dbReference>
<dbReference type="EMBL" id="DQWE01000014">
    <property type="protein sequence ID" value="HDI82210.1"/>
    <property type="molecule type" value="Genomic_DNA"/>
</dbReference>
<evidence type="ECO:0000256" key="7">
    <source>
        <dbReference type="ARBA" id="ARBA00022723"/>
    </source>
</evidence>
<dbReference type="CDD" id="cd07034">
    <property type="entry name" value="TPP_PYR_PFOR_IOR-alpha_like"/>
    <property type="match status" value="1"/>
</dbReference>
<dbReference type="AlphaFoldDB" id="A0A7C0Z8P7"/>
<evidence type="ECO:0000256" key="9">
    <source>
        <dbReference type="ARBA" id="ARBA00023002"/>
    </source>
</evidence>
<feature type="binding site" evidence="15">
    <location>
        <position position="532"/>
    </location>
    <ligand>
        <name>[4Fe-4S] cluster</name>
        <dbReference type="ChEBI" id="CHEBI:49883"/>
        <label>1</label>
    </ligand>
</feature>
<evidence type="ECO:0000256" key="5">
    <source>
        <dbReference type="ARBA" id="ARBA00022448"/>
    </source>
</evidence>
<feature type="binding site" evidence="15">
    <location>
        <position position="565"/>
    </location>
    <ligand>
        <name>[4Fe-4S] cluster</name>
        <dbReference type="ChEBI" id="CHEBI:49883"/>
        <label>2</label>
    </ligand>
</feature>
<dbReference type="Gene3D" id="3.30.70.20">
    <property type="match status" value="1"/>
</dbReference>
<dbReference type="NCBIfam" id="TIGR03336">
    <property type="entry name" value="IOR_alpha"/>
    <property type="match status" value="1"/>
</dbReference>
<dbReference type="InterPro" id="IPR011766">
    <property type="entry name" value="TPP_enzyme_TPP-bd"/>
</dbReference>
<evidence type="ECO:0000256" key="14">
    <source>
        <dbReference type="PIRNR" id="PIRNR006439"/>
    </source>
</evidence>
<feature type="binding site" evidence="15">
    <location>
        <position position="568"/>
    </location>
    <ligand>
        <name>[4Fe-4S] cluster</name>
        <dbReference type="ChEBI" id="CHEBI:49883"/>
        <label>2</label>
    </ligand>
</feature>
<comment type="cofactor">
    <cofactor evidence="14 15">
        <name>[4Fe-4S] cluster</name>
        <dbReference type="ChEBI" id="CHEBI:49883"/>
    </cofactor>
    <text evidence="14 15">Binds 2 [4Fe-4S] clusters. In this family the first cluster has a non-standard and varying [4Fe-4S] binding motif CX(2)CX(2)CX(4-5)CP.</text>
</comment>
<comment type="subunit">
    <text evidence="2">Heterodimer of the IorA and IorB subunits.</text>
</comment>
<comment type="catalytic activity">
    <reaction evidence="13 14">
        <text>indole-3-pyruvate + 2 oxidized [2Fe-2S]-[ferredoxin] + CoA = (indol-3-yl)acetyl-CoA + 2 reduced [2Fe-2S]-[ferredoxin] + CO2 + H(+)</text>
        <dbReference type="Rhea" id="RHEA:12645"/>
        <dbReference type="Rhea" id="RHEA-COMP:10000"/>
        <dbReference type="Rhea" id="RHEA-COMP:10001"/>
        <dbReference type="ChEBI" id="CHEBI:15378"/>
        <dbReference type="ChEBI" id="CHEBI:16526"/>
        <dbReference type="ChEBI" id="CHEBI:17640"/>
        <dbReference type="ChEBI" id="CHEBI:33737"/>
        <dbReference type="ChEBI" id="CHEBI:33738"/>
        <dbReference type="ChEBI" id="CHEBI:57271"/>
        <dbReference type="ChEBI" id="CHEBI:57287"/>
        <dbReference type="EC" id="1.2.7.8"/>
    </reaction>
</comment>
<keyword evidence="6 14" id="KW-0004">4Fe-4S</keyword>
<feature type="domain" description="4Fe-4S ferredoxin-type" evidence="16">
    <location>
        <begin position="553"/>
        <end position="582"/>
    </location>
</feature>
<dbReference type="InterPro" id="IPR017721">
    <property type="entry name" value="IorA"/>
</dbReference>
<dbReference type="EC" id="1.2.7.8" evidence="3 14"/>
<evidence type="ECO:0000256" key="1">
    <source>
        <dbReference type="ARBA" id="ARBA00002995"/>
    </source>
</evidence>
<proteinExistence type="predicted"/>
<feature type="binding site" evidence="15">
    <location>
        <position position="543"/>
    </location>
    <ligand>
        <name>[4Fe-4S] cluster</name>
        <dbReference type="ChEBI" id="CHEBI:49883"/>
        <label>2</label>
    </ligand>
</feature>
<keyword evidence="11 14" id="KW-0411">Iron-sulfur</keyword>
<dbReference type="InterPro" id="IPR002880">
    <property type="entry name" value="Pyrv_Fd/Flavodoxin_OxRdtase_N"/>
</dbReference>
<evidence type="ECO:0000256" key="3">
    <source>
        <dbReference type="ARBA" id="ARBA00012812"/>
    </source>
</evidence>
<feature type="binding site" evidence="15">
    <location>
        <position position="562"/>
    </location>
    <ligand>
        <name>[4Fe-4S] cluster</name>
        <dbReference type="ChEBI" id="CHEBI:49883"/>
        <label>2</label>
    </ligand>
</feature>
<keyword evidence="7 14" id="KW-0479">Metal-binding</keyword>
<dbReference type="InterPro" id="IPR009014">
    <property type="entry name" value="Transketo_C/PFOR_II"/>
</dbReference>
<dbReference type="PIRSF" id="PIRSF006439">
    <property type="entry name" value="Indolepyruvate_ferr_oxidored"/>
    <property type="match status" value="1"/>
</dbReference>
<dbReference type="PROSITE" id="PS51379">
    <property type="entry name" value="4FE4S_FER_2"/>
    <property type="match status" value="2"/>
</dbReference>
<sequence length="582" mass="63980">MKAFLSGNQAVARGAYEGGCHVATAYPGTPSTEILENIAQYKEIHSEWCTNEKVALEVASGASFGGARALTAMKHVGLNVAADPLFSLSYIGATGGLVIVSADDPGMHSSQNEQDNRNYAKFAKIPLLEPSDSQEAKDLTILAFKISEEFDTPVLLRLTTRISHSSGIVELGEREEVPVKAYEKDIKKRIILPAHARKRHPVVEERLLKLKEYSNTFPYNRIEEGDRSIGIISDSVSYQYAKEVFPDATILKLTMTWPMPDELIRKFASMVDKIYVIEENDPFIEEYVKLMGIDVVGKDKIPLCGELNPYIVGVSLGKYEEKKTMDKSELPPRPPALCPGCPHTGVFNVIRKLKLIATGDIGCYTLGALPPLNALDTCVEMGASIGNAYGIQLAMKDDKRKKKVVGVIGDSTFFHSGVTGLMNIFYNRGITTIIILDNRTTAMTGHQGHPGTGKTLMGEPGNEIEIESLVRGMGIEHVYTIDPYNLKEITEVLRREIERDEPSVIVARAPCALLPEVRKAPKKPFTVIADKCTGCKVCLKVGCPAISFDKEKNLAIIDKFYCTGCTLCAQVCPFDAIIREEE</sequence>
<dbReference type="InterPro" id="IPR017900">
    <property type="entry name" value="4Fe4S_Fe_S_CS"/>
</dbReference>
<feature type="domain" description="4Fe-4S ferredoxin-type" evidence="16">
    <location>
        <begin position="523"/>
        <end position="551"/>
    </location>
</feature>
<evidence type="ECO:0000256" key="2">
    <source>
        <dbReference type="ARBA" id="ARBA00011238"/>
    </source>
</evidence>
<keyword evidence="8 14" id="KW-0249">Electron transport</keyword>
<feature type="binding site" evidence="15">
    <location>
        <position position="535"/>
    </location>
    <ligand>
        <name>[4Fe-4S] cluster</name>
        <dbReference type="ChEBI" id="CHEBI:49883"/>
        <label>1</label>
    </ligand>
</feature>
<dbReference type="Pfam" id="PF01855">
    <property type="entry name" value="POR_N"/>
    <property type="match status" value="1"/>
</dbReference>
<dbReference type="InterPro" id="IPR029061">
    <property type="entry name" value="THDP-binding"/>
</dbReference>
<evidence type="ECO:0000256" key="8">
    <source>
        <dbReference type="ARBA" id="ARBA00022982"/>
    </source>
</evidence>
<evidence type="ECO:0000256" key="10">
    <source>
        <dbReference type="ARBA" id="ARBA00023004"/>
    </source>
</evidence>
<organism evidence="17">
    <name type="scientific">candidate division WOR-3 bacterium</name>
    <dbReference type="NCBI Taxonomy" id="2052148"/>
    <lineage>
        <taxon>Bacteria</taxon>
        <taxon>Bacteria division WOR-3</taxon>
    </lineage>
</organism>
<dbReference type="GO" id="GO:0043805">
    <property type="term" value="F:indolepyruvate ferredoxin oxidoreductase activity"/>
    <property type="evidence" value="ECO:0007669"/>
    <property type="project" value="UniProtKB-UniRule"/>
</dbReference>
<dbReference type="FunFam" id="3.40.50.970:FF:000039">
    <property type="entry name" value="Indolepyruvate oxidoreductase subunit IorA"/>
    <property type="match status" value="1"/>
</dbReference>
<evidence type="ECO:0000256" key="13">
    <source>
        <dbReference type="ARBA" id="ARBA00048332"/>
    </source>
</evidence>
<evidence type="ECO:0000256" key="11">
    <source>
        <dbReference type="ARBA" id="ARBA00023014"/>
    </source>
</evidence>
<reference evidence="17" key="1">
    <citation type="journal article" date="2020" name="mSystems">
        <title>Genome- and Community-Level Interaction Insights into Carbon Utilization and Element Cycling Functions of Hydrothermarchaeota in Hydrothermal Sediment.</title>
        <authorList>
            <person name="Zhou Z."/>
            <person name="Liu Y."/>
            <person name="Xu W."/>
            <person name="Pan J."/>
            <person name="Luo Z.H."/>
            <person name="Li M."/>
        </authorList>
    </citation>
    <scope>NUCLEOTIDE SEQUENCE [LARGE SCALE GENOMIC DNA]</scope>
    <source>
        <strain evidence="17">HyVt-102</strain>
    </source>
</reference>
<dbReference type="PANTHER" id="PTHR43710">
    <property type="entry name" value="2-HYDROXYACYL-COA LYASE"/>
    <property type="match status" value="1"/>
</dbReference>
<evidence type="ECO:0000313" key="17">
    <source>
        <dbReference type="EMBL" id="HDI82210.1"/>
    </source>
</evidence>
<name>A0A7C0Z8P7_UNCW3</name>
<evidence type="ECO:0000259" key="16">
    <source>
        <dbReference type="PROSITE" id="PS51379"/>
    </source>
</evidence>
<dbReference type="Proteomes" id="UP000885847">
    <property type="component" value="Unassembled WGS sequence"/>
</dbReference>